<protein>
    <submittedName>
        <fullName evidence="2">Uncharacterized protein</fullName>
    </submittedName>
</protein>
<name>A0AAE1UH20_9EUCA</name>
<reference evidence="2" key="1">
    <citation type="submission" date="2023-11" db="EMBL/GenBank/DDBJ databases">
        <title>Genome assemblies of two species of porcelain crab, Petrolisthes cinctipes and Petrolisthes manimaculis (Anomura: Porcellanidae).</title>
        <authorList>
            <person name="Angst P."/>
        </authorList>
    </citation>
    <scope>NUCLEOTIDE SEQUENCE</scope>
    <source>
        <strain evidence="2">PB745_02</strain>
        <tissue evidence="2">Gill</tissue>
    </source>
</reference>
<accession>A0AAE1UH20</accession>
<evidence type="ECO:0000313" key="3">
    <source>
        <dbReference type="Proteomes" id="UP001292094"/>
    </source>
</evidence>
<evidence type="ECO:0000313" key="2">
    <source>
        <dbReference type="EMBL" id="KAK4318860.1"/>
    </source>
</evidence>
<dbReference type="Proteomes" id="UP001292094">
    <property type="component" value="Unassembled WGS sequence"/>
</dbReference>
<dbReference type="AlphaFoldDB" id="A0AAE1UH20"/>
<evidence type="ECO:0000256" key="1">
    <source>
        <dbReference type="SAM" id="MobiDB-lite"/>
    </source>
</evidence>
<organism evidence="2 3">
    <name type="scientific">Petrolisthes manimaculis</name>
    <dbReference type="NCBI Taxonomy" id="1843537"/>
    <lineage>
        <taxon>Eukaryota</taxon>
        <taxon>Metazoa</taxon>
        <taxon>Ecdysozoa</taxon>
        <taxon>Arthropoda</taxon>
        <taxon>Crustacea</taxon>
        <taxon>Multicrustacea</taxon>
        <taxon>Malacostraca</taxon>
        <taxon>Eumalacostraca</taxon>
        <taxon>Eucarida</taxon>
        <taxon>Decapoda</taxon>
        <taxon>Pleocyemata</taxon>
        <taxon>Anomura</taxon>
        <taxon>Galatheoidea</taxon>
        <taxon>Porcellanidae</taxon>
        <taxon>Petrolisthes</taxon>
    </lineage>
</organism>
<feature type="region of interest" description="Disordered" evidence="1">
    <location>
        <begin position="25"/>
        <end position="83"/>
    </location>
</feature>
<gene>
    <name evidence="2" type="ORF">Pmani_010182</name>
</gene>
<comment type="caution">
    <text evidence="2">The sequence shown here is derived from an EMBL/GenBank/DDBJ whole genome shotgun (WGS) entry which is preliminary data.</text>
</comment>
<proteinExistence type="predicted"/>
<dbReference type="EMBL" id="JAWZYT010000795">
    <property type="protein sequence ID" value="KAK4318860.1"/>
    <property type="molecule type" value="Genomic_DNA"/>
</dbReference>
<sequence length="83" mass="9189">MFHHHQLHAPPSTNYNTAANLATAQLTPAQQHASKPAQTRHQPLALSSYAGHTSLARYAEQLPLQLPRPDTPPSPQELSQEHR</sequence>
<keyword evidence="3" id="KW-1185">Reference proteome</keyword>